<gene>
    <name evidence="4" type="ORF">HX876_19325</name>
</gene>
<comment type="caution">
    <text evidence="4">The sequence shown here is derived from an EMBL/GenBank/DDBJ whole genome shotgun (WGS) entry which is preliminary data.</text>
</comment>
<accession>A0A7Y7YDU1</accession>
<evidence type="ECO:0000256" key="1">
    <source>
        <dbReference type="ARBA" id="ARBA00004167"/>
    </source>
</evidence>
<evidence type="ECO:0000313" key="4">
    <source>
        <dbReference type="EMBL" id="NWC34543.1"/>
    </source>
</evidence>
<dbReference type="CDD" id="cd03401">
    <property type="entry name" value="SPFH_prohibitin"/>
    <property type="match status" value="1"/>
</dbReference>
<keyword evidence="2" id="KW-1133">Transmembrane helix</keyword>
<reference evidence="4 5" key="1">
    <citation type="submission" date="2020-04" db="EMBL/GenBank/DDBJ databases">
        <title>Molecular characterization of pseudomonads from Agaricus bisporus reveal novel blotch 2 pathogens in Western Europe.</title>
        <authorList>
            <person name="Taparia T."/>
            <person name="Krijger M."/>
            <person name="Haynes E."/>
            <person name="Elpinstone J.G."/>
            <person name="Noble R."/>
            <person name="Van Der Wolf J."/>
        </authorList>
    </citation>
    <scope>NUCLEOTIDE SEQUENCE [LARGE SCALE GENOMIC DNA]</scope>
    <source>
        <strain evidence="4 5">IPO3737</strain>
    </source>
</reference>
<feature type="transmembrane region" description="Helical" evidence="2">
    <location>
        <begin position="6"/>
        <end position="29"/>
    </location>
</feature>
<name>A0A7Y7YDU1_9PSED</name>
<evidence type="ECO:0000313" key="5">
    <source>
        <dbReference type="Proteomes" id="UP000520592"/>
    </source>
</evidence>
<dbReference type="RefSeq" id="WP_177060066.1">
    <property type="nucleotide sequence ID" value="NZ_JACAPB010000024.1"/>
</dbReference>
<keyword evidence="2" id="KW-0472">Membrane</keyword>
<dbReference type="Proteomes" id="UP000520592">
    <property type="component" value="Unassembled WGS sequence"/>
</dbReference>
<evidence type="ECO:0000259" key="3">
    <source>
        <dbReference type="SMART" id="SM00244"/>
    </source>
</evidence>
<proteinExistence type="predicted"/>
<dbReference type="InterPro" id="IPR000163">
    <property type="entry name" value="Prohibitin"/>
</dbReference>
<sequence length="290" mass="31454">MTRNMIGSVIGGAAALGLVVVFFGSWYTVDETERGVLLRNGALVGVVDPGLSFKTPFIETVKLISTQSQVSAYENLQAYSKDQQSAQLKVSVSWHVAPSDVAKVYTQFKDIDGVRDRLISRQVPTQVENVFGQFNAVAAVQNRVQLVNDISAAIKKAVAGPVMIDSVQVENIDFSDAYEKAIEARMAAEVQVKTREQQLATEQVQAQIRVTQAQAEADAQLAQAKADAQATELRGRAEAEAIKARAQALASNQNLVELTKAERWNGVLPTTVLPDGAVPFIDARQNRQAE</sequence>
<comment type="subcellular location">
    <subcellularLocation>
        <location evidence="1">Membrane</location>
        <topology evidence="1">Single-pass membrane protein</topology>
    </subcellularLocation>
</comment>
<dbReference type="InterPro" id="IPR001107">
    <property type="entry name" value="Band_7"/>
</dbReference>
<dbReference type="GO" id="GO:0016020">
    <property type="term" value="C:membrane"/>
    <property type="evidence" value="ECO:0007669"/>
    <property type="project" value="UniProtKB-SubCell"/>
</dbReference>
<dbReference type="Gene3D" id="3.30.479.30">
    <property type="entry name" value="Band 7 domain"/>
    <property type="match status" value="1"/>
</dbReference>
<organism evidence="4 5">
    <name type="scientific">Pseudomonas gingeri</name>
    <dbReference type="NCBI Taxonomy" id="117681"/>
    <lineage>
        <taxon>Bacteria</taxon>
        <taxon>Pseudomonadati</taxon>
        <taxon>Pseudomonadota</taxon>
        <taxon>Gammaproteobacteria</taxon>
        <taxon>Pseudomonadales</taxon>
        <taxon>Pseudomonadaceae</taxon>
        <taxon>Pseudomonas</taxon>
    </lineage>
</organism>
<dbReference type="AlphaFoldDB" id="A0A7Y7YDU1"/>
<feature type="domain" description="Band 7" evidence="3">
    <location>
        <begin position="24"/>
        <end position="186"/>
    </location>
</feature>
<protein>
    <submittedName>
        <fullName evidence="4">Prohibitin family protein</fullName>
    </submittedName>
</protein>
<dbReference type="EMBL" id="JACAQD010000022">
    <property type="protein sequence ID" value="NWC34543.1"/>
    <property type="molecule type" value="Genomic_DNA"/>
</dbReference>
<dbReference type="Pfam" id="PF01145">
    <property type="entry name" value="Band_7"/>
    <property type="match status" value="1"/>
</dbReference>
<dbReference type="PANTHER" id="PTHR42911:SF2">
    <property type="entry name" value="PROHIBITIN FAMILY PROTEIN"/>
    <property type="match status" value="1"/>
</dbReference>
<dbReference type="SMART" id="SM00244">
    <property type="entry name" value="PHB"/>
    <property type="match status" value="1"/>
</dbReference>
<keyword evidence="2" id="KW-0812">Transmembrane</keyword>
<dbReference type="PANTHER" id="PTHR42911">
    <property type="entry name" value="MODULATOR OF FTSH PROTEASE HFLC"/>
    <property type="match status" value="1"/>
</dbReference>
<dbReference type="SUPFAM" id="SSF117892">
    <property type="entry name" value="Band 7/SPFH domain"/>
    <property type="match status" value="1"/>
</dbReference>
<evidence type="ECO:0000256" key="2">
    <source>
        <dbReference type="SAM" id="Phobius"/>
    </source>
</evidence>
<dbReference type="InterPro" id="IPR036013">
    <property type="entry name" value="Band_7/SPFH_dom_sf"/>
</dbReference>